<organism evidence="1 2">
    <name type="scientific">Candidatus Epulonipiscium fishelsonii</name>
    <dbReference type="NCBI Taxonomy" id="77094"/>
    <lineage>
        <taxon>Bacteria</taxon>
        <taxon>Bacillati</taxon>
        <taxon>Bacillota</taxon>
        <taxon>Clostridia</taxon>
        <taxon>Lachnospirales</taxon>
        <taxon>Lachnospiraceae</taxon>
        <taxon>Candidatus Epulonipiscium</taxon>
    </lineage>
</organism>
<evidence type="ECO:0000313" key="1">
    <source>
        <dbReference type="EMBL" id="ONI42062.1"/>
    </source>
</evidence>
<dbReference type="EMBL" id="LJDB01000022">
    <property type="protein sequence ID" value="ONI42062.1"/>
    <property type="molecule type" value="Genomic_DNA"/>
</dbReference>
<gene>
    <name evidence="1" type="ORF">AN396_00385</name>
</gene>
<sequence>MESTEKATQTEVKVEETSTPVVESEIKAEETSAPIVQIEEIADNDDKAKEESVGEKSNMVDDVKYQENTLVLEKFDNEIANEIGTIIAELAKERNHVVTVSVRLANGLTVYQRSMNGAILSGETWLEAKHNTVMTRSISTLGLFASGKTLESLKLNGNYTQFGGGFPLKVKNAGIVGSVLVSGLYHVDDHNLIIEGLNAYLGTDVPLINEDNYK</sequence>
<reference evidence="1" key="1">
    <citation type="submission" date="2016-08" db="EMBL/GenBank/DDBJ databases">
        <authorList>
            <person name="Ngugi D.K."/>
            <person name="Miyake S."/>
            <person name="Stingl U."/>
        </authorList>
    </citation>
    <scope>NUCLEOTIDE SEQUENCE</scope>
    <source>
        <strain evidence="1">SCG-B11WGA-EpuloA1</strain>
    </source>
</reference>
<protein>
    <submittedName>
        <fullName evidence="1">Uncharacterized protein</fullName>
    </submittedName>
</protein>
<proteinExistence type="predicted"/>
<evidence type="ECO:0000313" key="2">
    <source>
        <dbReference type="Proteomes" id="UP000188605"/>
    </source>
</evidence>
<comment type="caution">
    <text evidence="1">The sequence shown here is derived from an EMBL/GenBank/DDBJ whole genome shotgun (WGS) entry which is preliminary data.</text>
</comment>
<accession>A0ACC8XFN1</accession>
<dbReference type="Proteomes" id="UP000188605">
    <property type="component" value="Unassembled WGS sequence"/>
</dbReference>
<keyword evidence="2" id="KW-1185">Reference proteome</keyword>
<name>A0ACC8XFN1_9FIRM</name>